<dbReference type="OrthoDB" id="405996at2759"/>
<proteinExistence type="predicted"/>
<organism evidence="9 10">
    <name type="scientific">Stomoxys calcitrans</name>
    <name type="common">Stable fly</name>
    <name type="synonym">Conops calcitrans</name>
    <dbReference type="NCBI Taxonomy" id="35570"/>
    <lineage>
        <taxon>Eukaryota</taxon>
        <taxon>Metazoa</taxon>
        <taxon>Ecdysozoa</taxon>
        <taxon>Arthropoda</taxon>
        <taxon>Hexapoda</taxon>
        <taxon>Insecta</taxon>
        <taxon>Pterygota</taxon>
        <taxon>Neoptera</taxon>
        <taxon>Endopterygota</taxon>
        <taxon>Diptera</taxon>
        <taxon>Brachycera</taxon>
        <taxon>Muscomorpha</taxon>
        <taxon>Muscoidea</taxon>
        <taxon>Muscidae</taxon>
        <taxon>Stomoxys</taxon>
    </lineage>
</organism>
<evidence type="ECO:0000256" key="6">
    <source>
        <dbReference type="ARBA" id="ARBA00041911"/>
    </source>
</evidence>
<dbReference type="PANTHER" id="PTHR45662">
    <property type="entry name" value="PHOSPHATIDYLINOSITIDE PHOSPHATASE SAC1"/>
    <property type="match status" value="1"/>
</dbReference>
<keyword evidence="10" id="KW-1185">Reference proteome</keyword>
<dbReference type="EC" id="3.1.3.64" evidence="1"/>
<evidence type="ECO:0000256" key="5">
    <source>
        <dbReference type="ARBA" id="ARBA00041396"/>
    </source>
</evidence>
<reference evidence="9" key="1">
    <citation type="submission" date="2020-05" db="UniProtKB">
        <authorList>
            <consortium name="EnsemblMetazoa"/>
        </authorList>
    </citation>
    <scope>IDENTIFICATION</scope>
    <source>
        <strain evidence="9">USDA</strain>
    </source>
</reference>
<dbReference type="KEGG" id="scac:106093591"/>
<dbReference type="STRING" id="35570.A0A1I8QB92"/>
<comment type="catalytic activity">
    <reaction evidence="3">
        <text>a 1,2-diacyl-sn-glycero-3-phospho-(1D-myo-inositol 4-phosphate) + H2O = a 1,2-diacyl-sn-glycero-3-phospho-(1D-myo-inositol) + phosphate</text>
        <dbReference type="Rhea" id="RHEA:55652"/>
        <dbReference type="ChEBI" id="CHEBI:15377"/>
        <dbReference type="ChEBI" id="CHEBI:43474"/>
        <dbReference type="ChEBI" id="CHEBI:57880"/>
        <dbReference type="ChEBI" id="CHEBI:58178"/>
    </reaction>
    <physiologicalReaction direction="left-to-right" evidence="3">
        <dbReference type="Rhea" id="RHEA:55653"/>
    </physiologicalReaction>
</comment>
<dbReference type="EnsemblMetazoa" id="SCAU015561-RA">
    <property type="protein sequence ID" value="SCAU015561-PA"/>
    <property type="gene ID" value="SCAU015561"/>
</dbReference>
<evidence type="ECO:0000256" key="7">
    <source>
        <dbReference type="SAM" id="Phobius"/>
    </source>
</evidence>
<name>A0A1I8QB92_STOCA</name>
<feature type="transmembrane region" description="Helical" evidence="7">
    <location>
        <begin position="550"/>
        <end position="572"/>
    </location>
</feature>
<feature type="domain" description="SAC" evidence="8">
    <location>
        <begin position="123"/>
        <end position="452"/>
    </location>
</feature>
<gene>
    <name evidence="9" type="primary">106093591</name>
</gene>
<dbReference type="GO" id="GO:0046856">
    <property type="term" value="P:phosphatidylinositol dephosphorylation"/>
    <property type="evidence" value="ECO:0007669"/>
    <property type="project" value="TreeGrafter"/>
</dbReference>
<dbReference type="GO" id="GO:0043812">
    <property type="term" value="F:phosphatidylinositol-4-phosphate phosphatase activity"/>
    <property type="evidence" value="ECO:0007669"/>
    <property type="project" value="TreeGrafter"/>
</dbReference>
<evidence type="ECO:0000256" key="1">
    <source>
        <dbReference type="ARBA" id="ARBA00013038"/>
    </source>
</evidence>
<dbReference type="GO" id="GO:0005783">
    <property type="term" value="C:endoplasmic reticulum"/>
    <property type="evidence" value="ECO:0007669"/>
    <property type="project" value="TreeGrafter"/>
</dbReference>
<keyword evidence="7" id="KW-1133">Transmembrane helix</keyword>
<accession>A0A1I8QB92</accession>
<evidence type="ECO:0000259" key="8">
    <source>
        <dbReference type="PROSITE" id="PS50275"/>
    </source>
</evidence>
<evidence type="ECO:0000256" key="4">
    <source>
        <dbReference type="ARBA" id="ARBA00040795"/>
    </source>
</evidence>
<protein>
    <recommendedName>
        <fullName evidence="4">Phosphatidylinositol-3-phosphatase SAC1</fullName>
        <ecNumber evidence="1">3.1.3.64</ecNumber>
    </recommendedName>
    <alternativeName>
        <fullName evidence="6">Phosphatidylinositol-4-phosphate phosphatase</fullName>
    </alternativeName>
    <alternativeName>
        <fullName evidence="5">Suppressor of actin mutations 1-like protein</fullName>
    </alternativeName>
</protein>
<sequence length="588" mass="68194">MDPVWEVHDDMSLYITPERFIVEPNGKNELLIIDRSSSIVKVQSLTNQLSNLSPTRRVCGILGAIHLVGGDYLVVATHRLYVGMIYGAVIWRLAGYDIIPYIPRTTHLTPKQREHNDIYLQMLRKTLDTNYFYFSYFYDMTHSQQRLHSMSYEERNRSLFERADSRFVWNGALLDNFNCTEMRNFQLPLILGFVSINQVQINGQTFFWSIISRRSVHKAGTRFYSRGINDEGNVANYVETEQIVEYSGQRLAFVQTRGSMPFFWRQLPNIRYKPRPELIPGRDHLGACFRHFEEQIAKYGKQVLINLVDQKAAEGALEKAYRNFVQQLNNPNIRYEAFDFHAECKKMRWDRLNILIDRLAHEQDEFSVFHIRDDGNVVSIQNGVFRTNCIDCLDRTNVVQSMLARRSLNAILEKLGILRVGQKVESASPQFEMIFKGVWADNADMISLQYSGTGALKTDFTRTGKRTKAGLVQDGVNSMTRYYLNNFADGFRQDGIDLFLGRYVVHDSLHTPLDVKHTWRYNVFPAIMIFSIAMLFLTTLVPSEFNTENLLFMLFWGALIGVSISGIFHYGLEFVDWPRLFPPIKFEA</sequence>
<dbReference type="PROSITE" id="PS50275">
    <property type="entry name" value="SAC"/>
    <property type="match status" value="1"/>
</dbReference>
<dbReference type="AlphaFoldDB" id="A0A1I8QB92"/>
<dbReference type="InterPro" id="IPR002013">
    <property type="entry name" value="SAC_dom"/>
</dbReference>
<keyword evidence="7" id="KW-0812">Transmembrane</keyword>
<dbReference type="PANTHER" id="PTHR45662:SF2">
    <property type="entry name" value="PHOSPHATIDYLINOSITOL-3-PHOSPHATASE SAC1"/>
    <property type="match status" value="1"/>
</dbReference>
<evidence type="ECO:0000256" key="3">
    <source>
        <dbReference type="ARBA" id="ARBA00036807"/>
    </source>
</evidence>
<evidence type="ECO:0000313" key="9">
    <source>
        <dbReference type="EnsemblMetazoa" id="SCAU015561-PA"/>
    </source>
</evidence>
<keyword evidence="7" id="KW-0472">Membrane</keyword>
<dbReference type="VEuPathDB" id="VectorBase:SCAU015561"/>
<dbReference type="GO" id="GO:0004438">
    <property type="term" value="F:phosphatidylinositol-3-phosphate phosphatase activity"/>
    <property type="evidence" value="ECO:0007669"/>
    <property type="project" value="UniProtKB-EC"/>
</dbReference>
<comment type="catalytic activity">
    <reaction evidence="2">
        <text>a 1,2-diacyl-sn-glycero-3-phospho-(1D-myo-inositol-3-phosphate) + H2O = a 1,2-diacyl-sn-glycero-3-phospho-(1D-myo-inositol) + phosphate</text>
        <dbReference type="Rhea" id="RHEA:12316"/>
        <dbReference type="ChEBI" id="CHEBI:15377"/>
        <dbReference type="ChEBI" id="CHEBI:43474"/>
        <dbReference type="ChEBI" id="CHEBI:57880"/>
        <dbReference type="ChEBI" id="CHEBI:58088"/>
        <dbReference type="EC" id="3.1.3.64"/>
    </reaction>
    <physiologicalReaction direction="left-to-right" evidence="2">
        <dbReference type="Rhea" id="RHEA:12317"/>
    </physiologicalReaction>
</comment>
<feature type="transmembrane region" description="Helical" evidence="7">
    <location>
        <begin position="519"/>
        <end position="538"/>
    </location>
</feature>
<evidence type="ECO:0000256" key="2">
    <source>
        <dbReference type="ARBA" id="ARBA00036631"/>
    </source>
</evidence>
<dbReference type="Proteomes" id="UP000095300">
    <property type="component" value="Unassembled WGS sequence"/>
</dbReference>
<dbReference type="Pfam" id="PF02383">
    <property type="entry name" value="Syja_N"/>
    <property type="match status" value="1"/>
</dbReference>
<evidence type="ECO:0000313" key="10">
    <source>
        <dbReference type="Proteomes" id="UP000095300"/>
    </source>
</evidence>